<dbReference type="InterPro" id="IPR038732">
    <property type="entry name" value="HpyO/CreE_NAD-binding"/>
</dbReference>
<accession>A0A5B2WNY3</accession>
<dbReference type="EMBL" id="VUOB01000073">
    <property type="protein sequence ID" value="KAA2252714.1"/>
    <property type="molecule type" value="Genomic_DNA"/>
</dbReference>
<evidence type="ECO:0000259" key="1">
    <source>
        <dbReference type="Pfam" id="PF13454"/>
    </source>
</evidence>
<name>A0A5B2WNY3_9PSEU</name>
<dbReference type="InterPro" id="IPR036188">
    <property type="entry name" value="FAD/NAD-bd_sf"/>
</dbReference>
<dbReference type="OrthoDB" id="3653265at2"/>
<dbReference type="AlphaFoldDB" id="A0A5B2WNY3"/>
<proteinExistence type="predicted"/>
<keyword evidence="3" id="KW-1185">Reference proteome</keyword>
<dbReference type="Proteomes" id="UP000323454">
    <property type="component" value="Unassembled WGS sequence"/>
</dbReference>
<evidence type="ECO:0000313" key="3">
    <source>
        <dbReference type="Proteomes" id="UP000323454"/>
    </source>
</evidence>
<reference evidence="2 3" key="2">
    <citation type="submission" date="2019-09" db="EMBL/GenBank/DDBJ databases">
        <authorList>
            <person name="Jin C."/>
        </authorList>
    </citation>
    <scope>NUCLEOTIDE SEQUENCE [LARGE SCALE GENOMIC DNA]</scope>
    <source>
        <strain evidence="2 3">AN110305</strain>
    </source>
</reference>
<dbReference type="SUPFAM" id="SSF51905">
    <property type="entry name" value="FAD/NAD(P)-binding domain"/>
    <property type="match status" value="1"/>
</dbReference>
<dbReference type="Pfam" id="PF13454">
    <property type="entry name" value="NAD_binding_9"/>
    <property type="match status" value="1"/>
</dbReference>
<protein>
    <submittedName>
        <fullName evidence="2">FAD/NAD(P)-binding protein</fullName>
    </submittedName>
</protein>
<organism evidence="2 3">
    <name type="scientific">Solihabitans fulvus</name>
    <dbReference type="NCBI Taxonomy" id="1892852"/>
    <lineage>
        <taxon>Bacteria</taxon>
        <taxon>Bacillati</taxon>
        <taxon>Actinomycetota</taxon>
        <taxon>Actinomycetes</taxon>
        <taxon>Pseudonocardiales</taxon>
        <taxon>Pseudonocardiaceae</taxon>
        <taxon>Solihabitans</taxon>
    </lineage>
</organism>
<dbReference type="InterPro" id="IPR052189">
    <property type="entry name" value="L-asp_N-monooxygenase_NS-form"/>
</dbReference>
<feature type="domain" description="FAD-dependent urate hydroxylase HpyO/Asp monooxygenase CreE-like FAD/NAD(P)-binding" evidence="1">
    <location>
        <begin position="7"/>
        <end position="182"/>
    </location>
</feature>
<dbReference type="PANTHER" id="PTHR40254:SF1">
    <property type="entry name" value="BLR0577 PROTEIN"/>
    <property type="match status" value="1"/>
</dbReference>
<dbReference type="RefSeq" id="WP_149854169.1">
    <property type="nucleotide sequence ID" value="NZ_VUOB01000073.1"/>
</dbReference>
<dbReference type="PANTHER" id="PTHR40254">
    <property type="entry name" value="BLR0577 PROTEIN"/>
    <property type="match status" value="1"/>
</dbReference>
<reference evidence="2 3" key="1">
    <citation type="submission" date="2019-09" db="EMBL/GenBank/DDBJ databases">
        <title>Goodfellowia gen. nov., a new genus of the Pseudonocardineae related to Actinoalloteichus, containing Goodfellowia coeruleoviolacea gen. nov., comb. nov. gen. nov., comb. nov.</title>
        <authorList>
            <person name="Labeda D."/>
        </authorList>
    </citation>
    <scope>NUCLEOTIDE SEQUENCE [LARGE SCALE GENOMIC DNA]</scope>
    <source>
        <strain evidence="2 3">AN110305</strain>
    </source>
</reference>
<gene>
    <name evidence="2" type="ORF">F0L68_34945</name>
</gene>
<comment type="caution">
    <text evidence="2">The sequence shown here is derived from an EMBL/GenBank/DDBJ whole genome shotgun (WGS) entry which is preliminary data.</text>
</comment>
<evidence type="ECO:0000313" key="2">
    <source>
        <dbReference type="EMBL" id="KAA2252714.1"/>
    </source>
</evidence>
<sequence length="592" mass="63206">MVRRRVAIIGCGPRGLGLLERLIGRAAETRRELLVHVVEPGALGVGMHLPDQPDYLLLNTVCAQLTAFTDRDMLGAPVRTVGGPSLYEWCRQRDVRIGQDGGLRIGMGGRPVEPADHLPRRLLGDYLGWAAERIVRAAPEWVEIRHHRQAAAQVRPEGAAEQVVLADGGALLVDQAVVTVGHGDHEPGADGAAPDGRPYPLPAAVATLPASARVALLGVGLTGMDVLAALTVGRGGSFHTGADGRLRYAPSGQEPTVVLVSREGRPARARPRLTPGRRPEPARHLTAERIAELRADRPGGRLDFETDVLPLVLAEMAHRWTVLGGSGAQPDFRALLFGEPPAQARRHAAGYRRWYVDELTEDLRQARRGLGISAVKESLEVLRDHREVLRAAVDGDGLTEASRDWFYGRFTGAANRLVIGPQLERHDELLALLAAGVVELGPGPAPSIERAGDGWRLSSTGLADPEVVEVAEVVTGHSAPAALADSPNPLLRALTRSGRLSPVSAGRAPLGARVDRLHRAVDAGGHGQPRLFLLGPLAEGSSYYNHYVVTPNAPSRATRDAHAVAATLLDAPVQGFPTTLLQDKENNDATVQ</sequence>